<dbReference type="EMBL" id="SWKR01000002">
    <property type="protein sequence ID" value="TKD50551.1"/>
    <property type="molecule type" value="Genomic_DNA"/>
</dbReference>
<dbReference type="AlphaFoldDB" id="A0A4U1L164"/>
<accession>A0A4U1L164</accession>
<dbReference type="Proteomes" id="UP000309138">
    <property type="component" value="Unassembled WGS sequence"/>
</dbReference>
<gene>
    <name evidence="1" type="ORF">FBR43_07080</name>
</gene>
<proteinExistence type="predicted"/>
<dbReference type="RefSeq" id="WP_136942494.1">
    <property type="nucleotide sequence ID" value="NZ_SWKR01000002.1"/>
</dbReference>
<name>A0A4U1L164_9SPHN</name>
<keyword evidence="2" id="KW-1185">Reference proteome</keyword>
<evidence type="ECO:0000313" key="2">
    <source>
        <dbReference type="Proteomes" id="UP000309138"/>
    </source>
</evidence>
<reference evidence="1 2" key="1">
    <citation type="submission" date="2019-04" db="EMBL/GenBank/DDBJ databases">
        <authorList>
            <person name="Yang Y."/>
            <person name="Wei D."/>
        </authorList>
    </citation>
    <scope>NUCLEOTIDE SEQUENCE [LARGE SCALE GENOMIC DNA]</scope>
    <source>
        <strain evidence="1 2">L-1-4w-11</strain>
    </source>
</reference>
<comment type="caution">
    <text evidence="1">The sequence shown here is derived from an EMBL/GenBank/DDBJ whole genome shotgun (WGS) entry which is preliminary data.</text>
</comment>
<protein>
    <submittedName>
        <fullName evidence="1">Uncharacterized protein</fullName>
    </submittedName>
</protein>
<sequence length="164" mass="18138">MEPILVGLSCGLLGLVTGGIATTLMAGDAVQVARENADKWHTLFKRAVGDLGRVCCERDELRLRAQTAERKIEEMRPLHEIGQKRHAIVQKRNVKMRERRRGDDDDLVIELLNEGHPVTRDEVMGLLGCDNRRAGWLLKSVGAVSDTDEVGKVTYTLPAKAKAA</sequence>
<evidence type="ECO:0000313" key="1">
    <source>
        <dbReference type="EMBL" id="TKD50551.1"/>
    </source>
</evidence>
<organism evidence="1 2">
    <name type="scientific">Sphingomonas baiyangensis</name>
    <dbReference type="NCBI Taxonomy" id="2572576"/>
    <lineage>
        <taxon>Bacteria</taxon>
        <taxon>Pseudomonadati</taxon>
        <taxon>Pseudomonadota</taxon>
        <taxon>Alphaproteobacteria</taxon>
        <taxon>Sphingomonadales</taxon>
        <taxon>Sphingomonadaceae</taxon>
        <taxon>Sphingomonas</taxon>
    </lineage>
</organism>